<dbReference type="Gene3D" id="3.50.7.10">
    <property type="entry name" value="GroEL"/>
    <property type="match status" value="1"/>
</dbReference>
<reference evidence="4" key="1">
    <citation type="submission" date="2016-02" db="EMBL/GenBank/DDBJ databases">
        <title>WGS assembly of Manihot esculenta.</title>
        <authorList>
            <person name="Bredeson J.V."/>
            <person name="Prochnik S.E."/>
            <person name="Lyons J.B."/>
            <person name="Schmutz J."/>
            <person name="Grimwood J."/>
            <person name="Vrebalov J."/>
            <person name="Bart R.S."/>
            <person name="Amuge T."/>
            <person name="Ferguson M.E."/>
            <person name="Green R."/>
            <person name="Putnam N."/>
            <person name="Stites J."/>
            <person name="Rounsley S."/>
            <person name="Rokhsar D.S."/>
        </authorList>
    </citation>
    <scope>NUCLEOTIDE SEQUENCE [LARGE SCALE GENOMIC DNA]</scope>
    <source>
        <tissue evidence="4">Leaf</tissue>
    </source>
</reference>
<dbReference type="SUPFAM" id="SSF52029">
    <property type="entry name" value="GroEL apical domain-like"/>
    <property type="match status" value="1"/>
</dbReference>
<evidence type="ECO:0000256" key="1">
    <source>
        <dbReference type="ARBA" id="ARBA00022741"/>
    </source>
</evidence>
<keyword evidence="1" id="KW-0547">Nucleotide-binding</keyword>
<dbReference type="AlphaFoldDB" id="A0A2C9V0D0"/>
<dbReference type="InterPro" id="IPR027409">
    <property type="entry name" value="GroEL-like_apical_dom_sf"/>
</dbReference>
<dbReference type="PANTHER" id="PTHR11353">
    <property type="entry name" value="CHAPERONIN"/>
    <property type="match status" value="1"/>
</dbReference>
<keyword evidence="2" id="KW-0067">ATP-binding</keyword>
<dbReference type="STRING" id="3983.A0A2C9V0D0"/>
<dbReference type="InterPro" id="IPR017998">
    <property type="entry name" value="Chaperone_TCP-1"/>
</dbReference>
<protein>
    <submittedName>
        <fullName evidence="4">Uncharacterized protein</fullName>
    </submittedName>
</protein>
<proteinExistence type="predicted"/>
<organism evidence="4">
    <name type="scientific">Manihot esculenta</name>
    <name type="common">Cassava</name>
    <name type="synonym">Jatropha manihot</name>
    <dbReference type="NCBI Taxonomy" id="3983"/>
    <lineage>
        <taxon>Eukaryota</taxon>
        <taxon>Viridiplantae</taxon>
        <taxon>Streptophyta</taxon>
        <taxon>Embryophyta</taxon>
        <taxon>Tracheophyta</taxon>
        <taxon>Spermatophyta</taxon>
        <taxon>Magnoliopsida</taxon>
        <taxon>eudicotyledons</taxon>
        <taxon>Gunneridae</taxon>
        <taxon>Pentapetalae</taxon>
        <taxon>rosids</taxon>
        <taxon>fabids</taxon>
        <taxon>Malpighiales</taxon>
        <taxon>Euphorbiaceae</taxon>
        <taxon>Crotonoideae</taxon>
        <taxon>Manihoteae</taxon>
        <taxon>Manihot</taxon>
    </lineage>
</organism>
<name>A0A2C9V0D0_MANES</name>
<evidence type="ECO:0000256" key="3">
    <source>
        <dbReference type="ARBA" id="ARBA00023186"/>
    </source>
</evidence>
<sequence length="91" mass="10476">MLLRPKTIVMSPTNVGATLIICQWEFDDEVNHLLMHKKLLAVKWVGGVELELIAIATGGRNLKLLNLYFFSLHFSIYLLDSCTLDHFRLKF</sequence>
<accession>A0A2C9V0D0</accession>
<dbReference type="GO" id="GO:0005524">
    <property type="term" value="F:ATP binding"/>
    <property type="evidence" value="ECO:0007669"/>
    <property type="project" value="UniProtKB-KW"/>
</dbReference>
<evidence type="ECO:0000313" key="4">
    <source>
        <dbReference type="EMBL" id="OAY37053.1"/>
    </source>
</evidence>
<gene>
    <name evidence="4" type="ORF">MANES_11G071000</name>
</gene>
<evidence type="ECO:0000256" key="2">
    <source>
        <dbReference type="ARBA" id="ARBA00022840"/>
    </source>
</evidence>
<dbReference type="EMBL" id="CM004397">
    <property type="protein sequence ID" value="OAY37053.1"/>
    <property type="molecule type" value="Genomic_DNA"/>
</dbReference>
<dbReference type="GO" id="GO:0140662">
    <property type="term" value="F:ATP-dependent protein folding chaperone"/>
    <property type="evidence" value="ECO:0007669"/>
    <property type="project" value="InterPro"/>
</dbReference>
<keyword evidence="3" id="KW-0143">Chaperone</keyword>